<dbReference type="GO" id="GO:0005829">
    <property type="term" value="C:cytosol"/>
    <property type="evidence" value="ECO:0007669"/>
    <property type="project" value="TreeGrafter"/>
</dbReference>
<evidence type="ECO:0000313" key="4">
    <source>
        <dbReference type="EMBL" id="WPH04736.1"/>
    </source>
</evidence>
<accession>A0AAQ3MD23</accession>
<evidence type="ECO:0000259" key="2">
    <source>
        <dbReference type="Pfam" id="PF05603"/>
    </source>
</evidence>
<dbReference type="InterPro" id="IPR008493">
    <property type="entry name" value="Hikeshi-like_N"/>
</dbReference>
<dbReference type="PANTHER" id="PTHR12925:SF0">
    <property type="entry name" value="PROTEIN HIKESHI"/>
    <property type="match status" value="1"/>
</dbReference>
<evidence type="ECO:0000256" key="1">
    <source>
        <dbReference type="ARBA" id="ARBA00006623"/>
    </source>
</evidence>
<gene>
    <name evidence="4" type="ORF">R9X50_00763100</name>
</gene>
<comment type="similarity">
    <text evidence="1">Belongs to the OPI10 family.</text>
</comment>
<dbReference type="GO" id="GO:0006606">
    <property type="term" value="P:protein import into nucleus"/>
    <property type="evidence" value="ECO:0007669"/>
    <property type="project" value="TreeGrafter"/>
</dbReference>
<evidence type="ECO:0000259" key="3">
    <source>
        <dbReference type="Pfam" id="PF21057"/>
    </source>
</evidence>
<sequence length="182" mass="19162">MFGLIAAGRPVDASPQAFSETQFAFKIDPTPSFNHIVVFLLPGTQLPPGFAASVFCQIPPSQEGRFLGGIGPGKESAIFKVSGNAANGELTVGVVIEPAADVEAKMTQLKSNAPSSTAVVPFSSGSVTTKLLAKAIIKNAFNFLASFGSDVIPLKAFEAWWAKFEKKIELDPSFLENEAAQG</sequence>
<dbReference type="Proteomes" id="UP001303373">
    <property type="component" value="Chromosome 13"/>
</dbReference>
<dbReference type="GO" id="GO:0061608">
    <property type="term" value="F:nuclear import signal receptor activity"/>
    <property type="evidence" value="ECO:0007669"/>
    <property type="project" value="TreeGrafter"/>
</dbReference>
<evidence type="ECO:0000313" key="5">
    <source>
        <dbReference type="Proteomes" id="UP001303373"/>
    </source>
</evidence>
<dbReference type="AlphaFoldDB" id="A0AAQ3MD23"/>
<dbReference type="EMBL" id="CP138592">
    <property type="protein sequence ID" value="WPH04736.1"/>
    <property type="molecule type" value="Genomic_DNA"/>
</dbReference>
<feature type="domain" description="Hikeshi-like N-terminal" evidence="2">
    <location>
        <begin position="5"/>
        <end position="112"/>
    </location>
</feature>
<evidence type="ECO:0008006" key="6">
    <source>
        <dbReference type="Google" id="ProtNLM"/>
    </source>
</evidence>
<dbReference type="Pfam" id="PF21057">
    <property type="entry name" value="Hikeshi-like_C"/>
    <property type="match status" value="1"/>
</dbReference>
<keyword evidence="5" id="KW-1185">Reference proteome</keyword>
<protein>
    <recommendedName>
        <fullName evidence="6">Hikeshi-like domain-containing protein</fullName>
    </recommendedName>
</protein>
<organism evidence="4 5">
    <name type="scientific">Acrodontium crateriforme</name>
    <dbReference type="NCBI Taxonomy" id="150365"/>
    <lineage>
        <taxon>Eukaryota</taxon>
        <taxon>Fungi</taxon>
        <taxon>Dikarya</taxon>
        <taxon>Ascomycota</taxon>
        <taxon>Pezizomycotina</taxon>
        <taxon>Dothideomycetes</taxon>
        <taxon>Dothideomycetidae</taxon>
        <taxon>Mycosphaerellales</taxon>
        <taxon>Teratosphaeriaceae</taxon>
        <taxon>Acrodontium</taxon>
    </lineage>
</organism>
<dbReference type="InterPro" id="IPR048364">
    <property type="entry name" value="Hikeshi-like_C"/>
</dbReference>
<reference evidence="4 5" key="1">
    <citation type="submission" date="2023-11" db="EMBL/GenBank/DDBJ databases">
        <title>An acidophilic fungus is an integral part of prey digestion in a carnivorous sundew plant.</title>
        <authorList>
            <person name="Tsai I.J."/>
        </authorList>
    </citation>
    <scope>NUCLEOTIDE SEQUENCE [LARGE SCALE GENOMIC DNA]</scope>
    <source>
        <strain evidence="4">169a</strain>
    </source>
</reference>
<dbReference type="InterPro" id="IPR031318">
    <property type="entry name" value="OPI10"/>
</dbReference>
<name>A0AAQ3MD23_9PEZI</name>
<dbReference type="GO" id="GO:0005634">
    <property type="term" value="C:nucleus"/>
    <property type="evidence" value="ECO:0007669"/>
    <property type="project" value="TreeGrafter"/>
</dbReference>
<dbReference type="PANTHER" id="PTHR12925">
    <property type="entry name" value="HIKESHI FAMILY MEMBER"/>
    <property type="match status" value="1"/>
</dbReference>
<proteinExistence type="inferred from homology"/>
<feature type="domain" description="Hikeshi-like C-terminal" evidence="3">
    <location>
        <begin position="128"/>
        <end position="177"/>
    </location>
</feature>
<dbReference type="Pfam" id="PF05603">
    <property type="entry name" value="Hikeshi-like_N"/>
    <property type="match status" value="1"/>
</dbReference>